<feature type="domain" description="Helicase ATP-binding" evidence="6">
    <location>
        <begin position="74"/>
        <end position="240"/>
    </location>
</feature>
<keyword evidence="2" id="KW-0378">Hydrolase</keyword>
<evidence type="ECO:0000256" key="5">
    <source>
        <dbReference type="SAM" id="MobiDB-lite"/>
    </source>
</evidence>
<dbReference type="EMBL" id="VNFK01000002">
    <property type="protein sequence ID" value="TVU66280.1"/>
    <property type="molecule type" value="Genomic_DNA"/>
</dbReference>
<dbReference type="AlphaFoldDB" id="A0A558HAX2"/>
<dbReference type="OrthoDB" id="9805617at2"/>
<dbReference type="PROSITE" id="PS51192">
    <property type="entry name" value="HELICASE_ATP_BIND_1"/>
    <property type="match status" value="1"/>
</dbReference>
<dbReference type="GO" id="GO:0004386">
    <property type="term" value="F:helicase activity"/>
    <property type="evidence" value="ECO:0007669"/>
    <property type="project" value="UniProtKB-KW"/>
</dbReference>
<dbReference type="PROSITE" id="PS51194">
    <property type="entry name" value="HELICASE_CTER"/>
    <property type="match status" value="1"/>
</dbReference>
<protein>
    <submittedName>
        <fullName evidence="8">ATP-dependent helicase HrpB</fullName>
    </submittedName>
</protein>
<evidence type="ECO:0000256" key="4">
    <source>
        <dbReference type="ARBA" id="ARBA00022840"/>
    </source>
</evidence>
<evidence type="ECO:0000256" key="2">
    <source>
        <dbReference type="ARBA" id="ARBA00022801"/>
    </source>
</evidence>
<dbReference type="InterPro" id="IPR001650">
    <property type="entry name" value="Helicase_C-like"/>
</dbReference>
<dbReference type="GO" id="GO:0005524">
    <property type="term" value="F:ATP binding"/>
    <property type="evidence" value="ECO:0007669"/>
    <property type="project" value="UniProtKB-KW"/>
</dbReference>
<dbReference type="GO" id="GO:0003676">
    <property type="term" value="F:nucleic acid binding"/>
    <property type="evidence" value="ECO:0007669"/>
    <property type="project" value="InterPro"/>
</dbReference>
<dbReference type="SMART" id="SM00487">
    <property type="entry name" value="DEXDc"/>
    <property type="match status" value="1"/>
</dbReference>
<comment type="caution">
    <text evidence="8">The sequence shown here is derived from an EMBL/GenBank/DDBJ whole genome shotgun (WGS) entry which is preliminary data.</text>
</comment>
<feature type="region of interest" description="Disordered" evidence="5">
    <location>
        <begin position="1"/>
        <end position="28"/>
    </location>
</feature>
<evidence type="ECO:0000313" key="8">
    <source>
        <dbReference type="EMBL" id="TVU66280.1"/>
    </source>
</evidence>
<keyword evidence="1" id="KW-0547">Nucleotide-binding</keyword>
<keyword evidence="4" id="KW-0067">ATP-binding</keyword>
<dbReference type="InterPro" id="IPR011545">
    <property type="entry name" value="DEAD/DEAH_box_helicase_dom"/>
</dbReference>
<dbReference type="Gene3D" id="1.20.120.1080">
    <property type="match status" value="1"/>
</dbReference>
<dbReference type="NCBIfam" id="TIGR01970">
    <property type="entry name" value="DEAH_box_HrpB"/>
    <property type="match status" value="1"/>
</dbReference>
<proteinExistence type="predicted"/>
<reference evidence="8 9" key="1">
    <citation type="submission" date="2019-07" db="EMBL/GenBank/DDBJ databases">
        <title>Diversity of Bacteria from Kongsfjorden, Arctic.</title>
        <authorList>
            <person name="Yu Y."/>
        </authorList>
    </citation>
    <scope>NUCLEOTIDE SEQUENCE [LARGE SCALE GENOMIC DNA]</scope>
    <source>
        <strain evidence="8 9">SM1928</strain>
    </source>
</reference>
<accession>A0A558HAX2</accession>
<dbReference type="PROSITE" id="PS00690">
    <property type="entry name" value="DEAH_ATP_HELICASE"/>
    <property type="match status" value="1"/>
</dbReference>
<dbReference type="InterPro" id="IPR002464">
    <property type="entry name" value="DNA/RNA_helicase_DEAH_CS"/>
</dbReference>
<dbReference type="Proteomes" id="UP000316500">
    <property type="component" value="Unassembled WGS sequence"/>
</dbReference>
<dbReference type="Pfam" id="PF00271">
    <property type="entry name" value="Helicase_C"/>
    <property type="match status" value="1"/>
</dbReference>
<dbReference type="SMART" id="SM00847">
    <property type="entry name" value="HA2"/>
    <property type="match status" value="1"/>
</dbReference>
<dbReference type="PANTHER" id="PTHR43519:SF1">
    <property type="entry name" value="ATP-DEPENDENT RNA HELICASE HRPB"/>
    <property type="match status" value="1"/>
</dbReference>
<gene>
    <name evidence="8" type="primary">hrpB</name>
    <name evidence="8" type="ORF">FQP90_02600</name>
</gene>
<dbReference type="InterPro" id="IPR007502">
    <property type="entry name" value="Helicase-assoc_dom"/>
</dbReference>
<dbReference type="Pfam" id="PF00270">
    <property type="entry name" value="DEAD"/>
    <property type="match status" value="1"/>
</dbReference>
<dbReference type="CDD" id="cd18791">
    <property type="entry name" value="SF2_C_RHA"/>
    <property type="match status" value="1"/>
</dbReference>
<organism evidence="8 9">
    <name type="scientific">Paenarthrobacter nitroguajacolicus</name>
    <name type="common">Arthrobacter nitroguajacolicus</name>
    <dbReference type="NCBI Taxonomy" id="211146"/>
    <lineage>
        <taxon>Bacteria</taxon>
        <taxon>Bacillati</taxon>
        <taxon>Actinomycetota</taxon>
        <taxon>Actinomycetes</taxon>
        <taxon>Micrococcales</taxon>
        <taxon>Micrococcaceae</taxon>
        <taxon>Paenarthrobacter</taxon>
    </lineage>
</organism>
<feature type="domain" description="Helicase C-terminal" evidence="7">
    <location>
        <begin position="287"/>
        <end position="448"/>
    </location>
</feature>
<evidence type="ECO:0000256" key="1">
    <source>
        <dbReference type="ARBA" id="ARBA00022741"/>
    </source>
</evidence>
<evidence type="ECO:0000259" key="7">
    <source>
        <dbReference type="PROSITE" id="PS51194"/>
    </source>
</evidence>
<dbReference type="InterPro" id="IPR010225">
    <property type="entry name" value="HrpB"/>
</dbReference>
<dbReference type="Pfam" id="PF08482">
    <property type="entry name" value="HrpB_C"/>
    <property type="match status" value="1"/>
</dbReference>
<dbReference type="InterPro" id="IPR013689">
    <property type="entry name" value="RNA_helicase_ATP-dep_HrpB_C"/>
</dbReference>
<keyword evidence="3 8" id="KW-0347">Helicase</keyword>
<dbReference type="InterPro" id="IPR014001">
    <property type="entry name" value="Helicase_ATP-bd"/>
</dbReference>
<dbReference type="RefSeq" id="WP_144648185.1">
    <property type="nucleotide sequence ID" value="NZ_VNFK01000002.1"/>
</dbReference>
<feature type="compositionally biased region" description="Low complexity" evidence="5">
    <location>
        <begin position="1"/>
        <end position="15"/>
    </location>
</feature>
<name>A0A558HAX2_PAENT</name>
<evidence type="ECO:0000256" key="3">
    <source>
        <dbReference type="ARBA" id="ARBA00022806"/>
    </source>
</evidence>
<dbReference type="InterPro" id="IPR027417">
    <property type="entry name" value="P-loop_NTPase"/>
</dbReference>
<dbReference type="SUPFAM" id="SSF52540">
    <property type="entry name" value="P-loop containing nucleoside triphosphate hydrolases"/>
    <property type="match status" value="1"/>
</dbReference>
<dbReference type="PANTHER" id="PTHR43519">
    <property type="entry name" value="ATP-DEPENDENT RNA HELICASE HRPB"/>
    <property type="match status" value="1"/>
</dbReference>
<dbReference type="Gene3D" id="3.40.50.300">
    <property type="entry name" value="P-loop containing nucleotide triphosphate hydrolases"/>
    <property type="match status" value="2"/>
</dbReference>
<evidence type="ECO:0000313" key="9">
    <source>
        <dbReference type="Proteomes" id="UP000316500"/>
    </source>
</evidence>
<dbReference type="SMART" id="SM00490">
    <property type="entry name" value="HELICc"/>
    <property type="match status" value="1"/>
</dbReference>
<sequence>MSVCSPRTSATASSLTPPPSARSHGTTDQAALPHGVAAFSVPRNRDNGQVTFRLDTMGTGLVFADSLKDLAAALTEQGDGGTAVVQAPPGTGKTTLVPPLLANLLDQRHGVRPRVVVTQPRRVAARSAARRLAVLDGSRLGDRVGYTVRGESKTSQDTVVEFVTPGILLRRLLADPGLEDIHAVVLDEVHERGLETDLLVGMLAEVHELRGDLMLVAMSATLDAPRFAALLGGSTHDGGGPAPVVDCPSALHPLEVVWVPGREQRLDGRGVARAFLDHVARTAAAAHASALLLNPDVDALVFLPGAREVSDVASRLRAQVQGGVEVLELHGQIGPEAQDRAISGREPGGPPRIIVSTSLAESSLTVPGVRLVIDSGLSREPRRDAGRGMTGLVTVSCSRASADQRAGRAARQGPGTVVRCYDQQAFAAAPAHQTPEISVADLTGAALVLACWGAPGGRGLSLPDTPPRTAMDDAVEVLRELGAVADDGVATALGKTLARVPADPRLARALIDGAAVVGQRAAAEIVALVAGDHRAPGADLTKLLTSLRSGSDPGRRRFTEEVKRMESIVRQEAAAVERQSLVTDVTAVEAAGLVVALAFPDRVARRVPGDGTTTYLLSSGTRAGLPAGSPLSGQDWLAIAEVSRAQGRDAAGTGAVIRAAAPLSAELAEAAAPGLLEESVQAAFGQGRVTARLERRLGAIVLSSTPVRATPEAGRQAVAEALGKSGLSMIGWSTSADALRRRLALLHRELGPPWPDVSESSLLARLEEWLAPELEAMATGTPARSINLTDPLRRLLPWPEATRLDDLVPERLAVPSGSRVRIDYPEASDGSSQPDGGRPVVAVKLQECFGWDSTPHVVDGRVPVLFHLLSPAGRPLAVTDDLASFWSGPYAQVRAEMRGRYPRHPWPEDPWTAPATAKTKNRM</sequence>
<dbReference type="GO" id="GO:0016787">
    <property type="term" value="F:hydrolase activity"/>
    <property type="evidence" value="ECO:0007669"/>
    <property type="project" value="UniProtKB-KW"/>
</dbReference>
<evidence type="ECO:0000259" key="6">
    <source>
        <dbReference type="PROSITE" id="PS51192"/>
    </source>
</evidence>